<keyword evidence="2" id="KW-1185">Reference proteome</keyword>
<dbReference type="RefSeq" id="WP_131956304.1">
    <property type="nucleotide sequence ID" value="NZ_SMFL01000001.1"/>
</dbReference>
<dbReference type="EMBL" id="SMFL01000001">
    <property type="protein sequence ID" value="TDE18417.1"/>
    <property type="molecule type" value="Genomic_DNA"/>
</dbReference>
<accession>A0A4R5DWZ6</accession>
<proteinExistence type="predicted"/>
<protein>
    <submittedName>
        <fullName evidence="1">Uncharacterized protein</fullName>
    </submittedName>
</protein>
<name>A0A4R5DWZ6_9BACT</name>
<evidence type="ECO:0000313" key="1">
    <source>
        <dbReference type="EMBL" id="TDE18417.1"/>
    </source>
</evidence>
<reference evidence="1 2" key="1">
    <citation type="submission" date="2019-03" db="EMBL/GenBank/DDBJ databases">
        <title>Dyadobacter AR-3-6 sp. nov., isolated from arctic soil.</title>
        <authorList>
            <person name="Chaudhary D.K."/>
        </authorList>
    </citation>
    <scope>NUCLEOTIDE SEQUENCE [LARGE SCALE GENOMIC DNA]</scope>
    <source>
        <strain evidence="1 2">AR-3-6</strain>
    </source>
</reference>
<comment type="caution">
    <text evidence="1">The sequence shown here is derived from an EMBL/GenBank/DDBJ whole genome shotgun (WGS) entry which is preliminary data.</text>
</comment>
<sequence length="78" mass="9249">MDTAQTIPTRLSNLQMELLKLYSYNVSENELKEIQKLLANYFSKKIDTEMDLLWEDNNWSDETIESWKSEHLRGKPAL</sequence>
<evidence type="ECO:0000313" key="2">
    <source>
        <dbReference type="Proteomes" id="UP000294850"/>
    </source>
</evidence>
<dbReference type="Proteomes" id="UP000294850">
    <property type="component" value="Unassembled WGS sequence"/>
</dbReference>
<dbReference type="OrthoDB" id="1495366at2"/>
<dbReference type="AlphaFoldDB" id="A0A4R5DWZ6"/>
<gene>
    <name evidence="1" type="ORF">E0F88_02450</name>
</gene>
<organism evidence="1 2">
    <name type="scientific">Dyadobacter psychrotolerans</name>
    <dbReference type="NCBI Taxonomy" id="2541721"/>
    <lineage>
        <taxon>Bacteria</taxon>
        <taxon>Pseudomonadati</taxon>
        <taxon>Bacteroidota</taxon>
        <taxon>Cytophagia</taxon>
        <taxon>Cytophagales</taxon>
        <taxon>Spirosomataceae</taxon>
        <taxon>Dyadobacter</taxon>
    </lineage>
</organism>